<keyword evidence="3" id="KW-0804">Transcription</keyword>
<gene>
    <name evidence="5" type="ORF">C3942_06715</name>
</gene>
<evidence type="ECO:0000313" key="6">
    <source>
        <dbReference type="Proteomes" id="UP000238220"/>
    </source>
</evidence>
<evidence type="ECO:0000256" key="1">
    <source>
        <dbReference type="ARBA" id="ARBA00023015"/>
    </source>
</evidence>
<evidence type="ECO:0000259" key="4">
    <source>
        <dbReference type="PROSITE" id="PS01124"/>
    </source>
</evidence>
<dbReference type="InterPro" id="IPR032687">
    <property type="entry name" value="AraC-type_N"/>
</dbReference>
<dbReference type="PANTHER" id="PTHR47894:SF1">
    <property type="entry name" value="HTH-TYPE TRANSCRIPTIONAL REGULATOR VQSM"/>
    <property type="match status" value="1"/>
</dbReference>
<dbReference type="EMBL" id="PSNW01000003">
    <property type="protein sequence ID" value="PPE74454.1"/>
    <property type="molecule type" value="Genomic_DNA"/>
</dbReference>
<dbReference type="GO" id="GO:0005829">
    <property type="term" value="C:cytosol"/>
    <property type="evidence" value="ECO:0007669"/>
    <property type="project" value="TreeGrafter"/>
</dbReference>
<dbReference type="SUPFAM" id="SSF46689">
    <property type="entry name" value="Homeodomain-like"/>
    <property type="match status" value="1"/>
</dbReference>
<dbReference type="SMART" id="SM00342">
    <property type="entry name" value="HTH_ARAC"/>
    <property type="match status" value="1"/>
</dbReference>
<feature type="domain" description="HTH araC/xylS-type" evidence="4">
    <location>
        <begin position="260"/>
        <end position="361"/>
    </location>
</feature>
<dbReference type="Proteomes" id="UP000238220">
    <property type="component" value="Unassembled WGS sequence"/>
</dbReference>
<dbReference type="GO" id="GO:0003700">
    <property type="term" value="F:DNA-binding transcription factor activity"/>
    <property type="evidence" value="ECO:0007669"/>
    <property type="project" value="InterPro"/>
</dbReference>
<dbReference type="AlphaFoldDB" id="A0A2S5THJ5"/>
<name>A0A2S5THJ5_9GAMM</name>
<evidence type="ECO:0000256" key="2">
    <source>
        <dbReference type="ARBA" id="ARBA00023125"/>
    </source>
</evidence>
<evidence type="ECO:0000313" key="5">
    <source>
        <dbReference type="EMBL" id="PPE74454.1"/>
    </source>
</evidence>
<dbReference type="InterPro" id="IPR009057">
    <property type="entry name" value="Homeodomain-like_sf"/>
</dbReference>
<proteinExistence type="predicted"/>
<dbReference type="PROSITE" id="PS01124">
    <property type="entry name" value="HTH_ARAC_FAMILY_2"/>
    <property type="match status" value="1"/>
</dbReference>
<organism evidence="5 6">
    <name type="scientific">Solimonas fluminis</name>
    <dbReference type="NCBI Taxonomy" id="2086571"/>
    <lineage>
        <taxon>Bacteria</taxon>
        <taxon>Pseudomonadati</taxon>
        <taxon>Pseudomonadota</taxon>
        <taxon>Gammaproteobacteria</taxon>
        <taxon>Nevskiales</taxon>
        <taxon>Nevskiaceae</taxon>
        <taxon>Solimonas</taxon>
    </lineage>
</organism>
<dbReference type="GO" id="GO:0000976">
    <property type="term" value="F:transcription cis-regulatory region binding"/>
    <property type="evidence" value="ECO:0007669"/>
    <property type="project" value="TreeGrafter"/>
</dbReference>
<dbReference type="InterPro" id="IPR018060">
    <property type="entry name" value="HTH_AraC"/>
</dbReference>
<dbReference type="Gene3D" id="1.10.10.60">
    <property type="entry name" value="Homeodomain-like"/>
    <property type="match status" value="1"/>
</dbReference>
<comment type="caution">
    <text evidence="5">The sequence shown here is derived from an EMBL/GenBank/DDBJ whole genome shotgun (WGS) entry which is preliminary data.</text>
</comment>
<dbReference type="OrthoDB" id="5582699at2"/>
<reference evidence="5 6" key="1">
    <citation type="submission" date="2018-02" db="EMBL/GenBank/DDBJ databases">
        <title>Genome sequencing of Solimonas sp. HR-BB.</title>
        <authorList>
            <person name="Lee Y."/>
            <person name="Jeon C.O."/>
        </authorList>
    </citation>
    <scope>NUCLEOTIDE SEQUENCE [LARGE SCALE GENOMIC DNA]</scope>
    <source>
        <strain evidence="5 6">HR-BB</strain>
    </source>
</reference>
<sequence>MVFASLRSPALAGLVRLGQCFRQSPIPPRTLPEPTTLASWAAAIARALQARGCDAPALFAQAGLDYARREEPEARYPLRGMTRLWQLAVIATGEPAFALDLPRQVQPGTLHALGPALVISPSLHDGLLRLARYSRIVSDAAHIALEREGPRLSLVFRPPHHDVPLADAAFEAFMATTVQLGRGLSAQNQALLACEFRHAAPADTAPYLAAFGCPVRFGQPQNRLVFDLAELQKPLPGADPRQLRYYDAAAADYLGRFDAQPVSQRVREHLIRQLPAGEPSRAAVAAALKLTPRTMLRRLAAEDANYKELLNETRRELALSYLRQGRSAAEVTWLLGFTDPSNFARAFRRWTGVAPARWQETQQAALT</sequence>
<dbReference type="Pfam" id="PF12625">
    <property type="entry name" value="Arabinose_bd"/>
    <property type="match status" value="1"/>
</dbReference>
<protein>
    <submittedName>
        <fullName evidence="5">AraC family transcriptional regulator</fullName>
    </submittedName>
</protein>
<keyword evidence="6" id="KW-1185">Reference proteome</keyword>
<dbReference type="PANTHER" id="PTHR47894">
    <property type="entry name" value="HTH-TYPE TRANSCRIPTIONAL REGULATOR GADX"/>
    <property type="match status" value="1"/>
</dbReference>
<keyword evidence="1" id="KW-0805">Transcription regulation</keyword>
<evidence type="ECO:0000256" key="3">
    <source>
        <dbReference type="ARBA" id="ARBA00023163"/>
    </source>
</evidence>
<accession>A0A2S5THJ5</accession>
<dbReference type="Pfam" id="PF12833">
    <property type="entry name" value="HTH_18"/>
    <property type="match status" value="1"/>
</dbReference>
<keyword evidence="2" id="KW-0238">DNA-binding</keyword>